<dbReference type="Proteomes" id="UP000199076">
    <property type="component" value="Unassembled WGS sequence"/>
</dbReference>
<gene>
    <name evidence="3" type="ORF">SAMN05216218_103190</name>
</gene>
<dbReference type="STRING" id="660518.SAMN05216218_103190"/>
<dbReference type="EMBL" id="FNBK01000003">
    <property type="protein sequence ID" value="SDF04941.1"/>
    <property type="molecule type" value="Genomic_DNA"/>
</dbReference>
<organism evidence="3 4">
    <name type="scientific">Halorientalis regularis</name>
    <dbReference type="NCBI Taxonomy" id="660518"/>
    <lineage>
        <taxon>Archaea</taxon>
        <taxon>Methanobacteriati</taxon>
        <taxon>Methanobacteriota</taxon>
        <taxon>Stenosarchaea group</taxon>
        <taxon>Halobacteria</taxon>
        <taxon>Halobacteriales</taxon>
        <taxon>Haloarculaceae</taxon>
        <taxon>Halorientalis</taxon>
    </lineage>
</organism>
<feature type="domain" description="DUF5817" evidence="2">
    <location>
        <begin position="120"/>
        <end position="173"/>
    </location>
</feature>
<reference evidence="4" key="1">
    <citation type="submission" date="2016-10" db="EMBL/GenBank/DDBJ databases">
        <authorList>
            <person name="Varghese N."/>
            <person name="Submissions S."/>
        </authorList>
    </citation>
    <scope>NUCLEOTIDE SEQUENCE [LARGE SCALE GENOMIC DNA]</scope>
    <source>
        <strain evidence="4">IBRC-M 10760</strain>
    </source>
</reference>
<evidence type="ECO:0000313" key="4">
    <source>
        <dbReference type="Proteomes" id="UP000199076"/>
    </source>
</evidence>
<proteinExistence type="predicted"/>
<dbReference type="AlphaFoldDB" id="A0A1G7HWQ1"/>
<feature type="domain" description="DUF5817" evidence="1">
    <location>
        <begin position="2"/>
        <end position="58"/>
    </location>
</feature>
<dbReference type="InterPro" id="IPR043855">
    <property type="entry name" value="DUF5817"/>
</dbReference>
<evidence type="ECO:0000259" key="2">
    <source>
        <dbReference type="Pfam" id="PF22798"/>
    </source>
</evidence>
<dbReference type="Pfam" id="PF22798">
    <property type="entry name" value="DUF5817_CT"/>
    <property type="match status" value="1"/>
</dbReference>
<evidence type="ECO:0000259" key="1">
    <source>
        <dbReference type="Pfam" id="PF19134"/>
    </source>
</evidence>
<dbReference type="OrthoDB" id="142616at2157"/>
<evidence type="ECO:0000313" key="3">
    <source>
        <dbReference type="EMBL" id="SDF04941.1"/>
    </source>
</evidence>
<accession>A0A1G7HWQ1</accession>
<dbReference type="Pfam" id="PF19134">
    <property type="entry name" value="DUF5817"/>
    <property type="match status" value="1"/>
</dbReference>
<name>A0A1G7HWQ1_9EURY</name>
<keyword evidence="4" id="KW-1185">Reference proteome</keyword>
<dbReference type="RefSeq" id="WP_092688918.1">
    <property type="nucleotide sequence ID" value="NZ_FNBK01000003.1"/>
</dbReference>
<dbReference type="Gene3D" id="3.90.820.10">
    <property type="entry name" value="Structural Genomics, Unknown Function 30-nov-00 1gh9 Mol_id"/>
    <property type="match status" value="1"/>
</dbReference>
<dbReference type="InterPro" id="IPR053849">
    <property type="entry name" value="DUF5817_C"/>
</dbReference>
<protein>
    <submittedName>
        <fullName evidence="3">Uncharacterized protein</fullName>
    </submittedName>
</protein>
<sequence length="174" mass="19026">MYAVVGCSDCDALRVVEGRPERSECPRCGASRKFEKLKQFVTTDDPDHAREVRAAMLAKRQGHEDAFDDLDSFAEMDRYLDEAGVDDEAYLEQSGVDTAAVGAAADRAEQGAGGGQSRRETVLEALREQDAPTEGSVVDYATERGVPAEYVRDALDKLVRQGEVTESGDTYRVL</sequence>